<feature type="region of interest" description="Disordered" evidence="1">
    <location>
        <begin position="34"/>
        <end position="60"/>
    </location>
</feature>
<feature type="compositionally biased region" description="Basic and acidic residues" evidence="1">
    <location>
        <begin position="34"/>
        <end position="44"/>
    </location>
</feature>
<name>A0A423XN63_9PEZI</name>
<reference evidence="2 3" key="1">
    <citation type="submission" date="2015-09" db="EMBL/GenBank/DDBJ databases">
        <title>Host preference determinants of Valsa canker pathogens revealed by comparative genomics.</title>
        <authorList>
            <person name="Yin Z."/>
            <person name="Huang L."/>
        </authorList>
    </citation>
    <scope>NUCLEOTIDE SEQUENCE [LARGE SCALE GENOMIC DNA]</scope>
    <source>
        <strain evidence="2 3">SXYLt</strain>
    </source>
</reference>
<dbReference type="EMBL" id="LKEB01000001">
    <property type="protein sequence ID" value="ROW18093.1"/>
    <property type="molecule type" value="Genomic_DNA"/>
</dbReference>
<evidence type="ECO:0000256" key="1">
    <source>
        <dbReference type="SAM" id="MobiDB-lite"/>
    </source>
</evidence>
<dbReference type="Proteomes" id="UP000285146">
    <property type="component" value="Unassembled WGS sequence"/>
</dbReference>
<organism evidence="2 3">
    <name type="scientific">Cytospora leucostoma</name>
    <dbReference type="NCBI Taxonomy" id="1230097"/>
    <lineage>
        <taxon>Eukaryota</taxon>
        <taxon>Fungi</taxon>
        <taxon>Dikarya</taxon>
        <taxon>Ascomycota</taxon>
        <taxon>Pezizomycotina</taxon>
        <taxon>Sordariomycetes</taxon>
        <taxon>Sordariomycetidae</taxon>
        <taxon>Diaporthales</taxon>
        <taxon>Cytosporaceae</taxon>
        <taxon>Cytospora</taxon>
    </lineage>
</organism>
<proteinExistence type="predicted"/>
<accession>A0A423XN63</accession>
<keyword evidence="3" id="KW-1185">Reference proteome</keyword>
<comment type="caution">
    <text evidence="2">The sequence shown here is derived from an EMBL/GenBank/DDBJ whole genome shotgun (WGS) entry which is preliminary data.</text>
</comment>
<protein>
    <submittedName>
        <fullName evidence="2">Uncharacterized protein</fullName>
    </submittedName>
</protein>
<dbReference type="InParanoid" id="A0A423XN63"/>
<evidence type="ECO:0000313" key="2">
    <source>
        <dbReference type="EMBL" id="ROW18093.1"/>
    </source>
</evidence>
<evidence type="ECO:0000313" key="3">
    <source>
        <dbReference type="Proteomes" id="UP000285146"/>
    </source>
</evidence>
<gene>
    <name evidence="2" type="ORF">VPNG_00063</name>
</gene>
<sequence length="60" mass="6793">MATYNDTVFLLDEGIKNTYRNVDQSFCCLATPFTKDKDKDKDQETAANRTSAKAVKQRDA</sequence>
<dbReference type="AlphaFoldDB" id="A0A423XN63"/>